<comment type="caution">
    <text evidence="6">The sequence shown here is derived from an EMBL/GenBank/DDBJ whole genome shotgun (WGS) entry which is preliminary data.</text>
</comment>
<dbReference type="InterPro" id="IPR004342">
    <property type="entry name" value="EXS_C"/>
</dbReference>
<feature type="domain" description="EXS" evidence="5">
    <location>
        <begin position="1"/>
        <end position="80"/>
    </location>
</feature>
<evidence type="ECO:0000256" key="2">
    <source>
        <dbReference type="ARBA" id="ARBA00022692"/>
    </source>
</evidence>
<reference evidence="6" key="1">
    <citation type="submission" date="2022-04" db="EMBL/GenBank/DDBJ databases">
        <title>A functionally conserved STORR gene fusion in Papaver species that diverged 16.8 million years ago.</title>
        <authorList>
            <person name="Catania T."/>
        </authorList>
    </citation>
    <scope>NUCLEOTIDE SEQUENCE</scope>
    <source>
        <strain evidence="6">S-188037</strain>
    </source>
</reference>
<protein>
    <recommendedName>
        <fullName evidence="5">EXS domain-containing protein</fullName>
    </recommendedName>
</protein>
<dbReference type="PANTHER" id="PTHR10783">
    <property type="entry name" value="XENOTROPIC AND POLYTROPIC RETROVIRUS RECEPTOR 1-RELATED"/>
    <property type="match status" value="1"/>
</dbReference>
<dbReference type="EMBL" id="JAJJMB010007708">
    <property type="protein sequence ID" value="KAI3927891.1"/>
    <property type="molecule type" value="Genomic_DNA"/>
</dbReference>
<dbReference type="Pfam" id="PF03124">
    <property type="entry name" value="EXS"/>
    <property type="match status" value="1"/>
</dbReference>
<dbReference type="PROSITE" id="PS51380">
    <property type="entry name" value="EXS"/>
    <property type="match status" value="1"/>
</dbReference>
<evidence type="ECO:0000259" key="5">
    <source>
        <dbReference type="PROSITE" id="PS51380"/>
    </source>
</evidence>
<dbReference type="GO" id="GO:0016036">
    <property type="term" value="P:cellular response to phosphate starvation"/>
    <property type="evidence" value="ECO:0007669"/>
    <property type="project" value="TreeGrafter"/>
</dbReference>
<dbReference type="GO" id="GO:0005802">
    <property type="term" value="C:trans-Golgi network"/>
    <property type="evidence" value="ECO:0007669"/>
    <property type="project" value="TreeGrafter"/>
</dbReference>
<dbReference type="PANTHER" id="PTHR10783:SF4">
    <property type="entry name" value="PHOSPHATE TRANSPORTER PHO1 HOMOLOG 3"/>
    <property type="match status" value="1"/>
</dbReference>
<dbReference type="GO" id="GO:0006817">
    <property type="term" value="P:phosphate ion transport"/>
    <property type="evidence" value="ECO:0007669"/>
    <property type="project" value="TreeGrafter"/>
</dbReference>
<dbReference type="GO" id="GO:0005886">
    <property type="term" value="C:plasma membrane"/>
    <property type="evidence" value="ECO:0007669"/>
    <property type="project" value="TreeGrafter"/>
</dbReference>
<keyword evidence="4" id="KW-0472">Membrane</keyword>
<dbReference type="AlphaFoldDB" id="A0AAD4XN42"/>
<name>A0AAD4XN42_9MAGN</name>
<keyword evidence="2" id="KW-0812">Transmembrane</keyword>
<gene>
    <name evidence="6" type="ORF">MKW98_023492</name>
</gene>
<comment type="subcellular location">
    <subcellularLocation>
        <location evidence="1">Membrane</location>
        <topology evidence="1">Multi-pass membrane protein</topology>
    </subcellularLocation>
</comment>
<evidence type="ECO:0000256" key="1">
    <source>
        <dbReference type="ARBA" id="ARBA00004141"/>
    </source>
</evidence>
<sequence length="88" mass="10361">MQVLDVILRLAWLQSVVNFHVTFLHRTALTTIVACLEILRRGMWNFFRLENEHLNNVRKIPCIQVSPTPFQLITMMKIVVERMKIVQG</sequence>
<proteinExistence type="predicted"/>
<keyword evidence="3" id="KW-1133">Transmembrane helix</keyword>
<dbReference type="Proteomes" id="UP001202328">
    <property type="component" value="Unassembled WGS sequence"/>
</dbReference>
<dbReference type="GO" id="GO:0000822">
    <property type="term" value="F:inositol hexakisphosphate binding"/>
    <property type="evidence" value="ECO:0007669"/>
    <property type="project" value="TreeGrafter"/>
</dbReference>
<evidence type="ECO:0000256" key="3">
    <source>
        <dbReference type="ARBA" id="ARBA00022989"/>
    </source>
</evidence>
<evidence type="ECO:0000313" key="7">
    <source>
        <dbReference type="Proteomes" id="UP001202328"/>
    </source>
</evidence>
<keyword evidence="7" id="KW-1185">Reference proteome</keyword>
<evidence type="ECO:0000313" key="6">
    <source>
        <dbReference type="EMBL" id="KAI3927891.1"/>
    </source>
</evidence>
<evidence type="ECO:0000256" key="4">
    <source>
        <dbReference type="ARBA" id="ARBA00023136"/>
    </source>
</evidence>
<organism evidence="6 7">
    <name type="scientific">Papaver atlanticum</name>
    <dbReference type="NCBI Taxonomy" id="357466"/>
    <lineage>
        <taxon>Eukaryota</taxon>
        <taxon>Viridiplantae</taxon>
        <taxon>Streptophyta</taxon>
        <taxon>Embryophyta</taxon>
        <taxon>Tracheophyta</taxon>
        <taxon>Spermatophyta</taxon>
        <taxon>Magnoliopsida</taxon>
        <taxon>Ranunculales</taxon>
        <taxon>Papaveraceae</taxon>
        <taxon>Papaveroideae</taxon>
        <taxon>Papaver</taxon>
    </lineage>
</organism>
<accession>A0AAD4XN42</accession>